<dbReference type="EMBL" id="JAHRIP010047912">
    <property type="protein sequence ID" value="MEQ2299263.1"/>
    <property type="molecule type" value="Genomic_DNA"/>
</dbReference>
<evidence type="ECO:0000313" key="3">
    <source>
        <dbReference type="Proteomes" id="UP001469553"/>
    </source>
</evidence>
<dbReference type="InterPro" id="IPR036390">
    <property type="entry name" value="WH_DNA-bd_sf"/>
</dbReference>
<dbReference type="Proteomes" id="UP001469553">
    <property type="component" value="Unassembled WGS sequence"/>
</dbReference>
<dbReference type="Gene3D" id="1.10.10.10">
    <property type="entry name" value="Winged helix-like DNA-binding domain superfamily/Winged helix DNA-binding domain"/>
    <property type="match status" value="1"/>
</dbReference>
<accession>A0ABV0YZB6</accession>
<dbReference type="SMART" id="SM00049">
    <property type="entry name" value="DEP"/>
    <property type="match status" value="1"/>
</dbReference>
<feature type="domain" description="DEP" evidence="1">
    <location>
        <begin position="23"/>
        <end position="87"/>
    </location>
</feature>
<dbReference type="InterPro" id="IPR000591">
    <property type="entry name" value="DEP_dom"/>
</dbReference>
<name>A0ABV0YZB6_9TELE</name>
<dbReference type="PANTHER" id="PTHR22829">
    <property type="entry name" value="DEP DOMAIN PROTEIN"/>
    <property type="match status" value="1"/>
</dbReference>
<comment type="caution">
    <text evidence="2">The sequence shown here is derived from an EMBL/GenBank/DDBJ whole genome shotgun (WGS) entry which is preliminary data.</text>
</comment>
<evidence type="ECO:0000313" key="2">
    <source>
        <dbReference type="EMBL" id="MEQ2299263.1"/>
    </source>
</evidence>
<dbReference type="Pfam" id="PF00610">
    <property type="entry name" value="DEP"/>
    <property type="match status" value="1"/>
</dbReference>
<sequence>MERTSSIRRKAMARQHKTEVMIAGEQLRMRLHDGKLIKDRRHHLRTYPNCFVAQELIDWLVNHKEALDRATAVCLMQHLMDHDIVHHGERGAYTCCLVRHICLN</sequence>
<dbReference type="PANTHER" id="PTHR22829:SF7">
    <property type="entry name" value="DEP DOMAIN-CONTAINING MTOR-INTERACTING PROTEIN"/>
    <property type="match status" value="1"/>
</dbReference>
<dbReference type="PROSITE" id="PS50186">
    <property type="entry name" value="DEP"/>
    <property type="match status" value="1"/>
</dbReference>
<dbReference type="SUPFAM" id="SSF46785">
    <property type="entry name" value="Winged helix' DNA-binding domain"/>
    <property type="match status" value="1"/>
</dbReference>
<gene>
    <name evidence="2" type="ORF">AMECASPLE_013533</name>
</gene>
<organism evidence="2 3">
    <name type="scientific">Ameca splendens</name>
    <dbReference type="NCBI Taxonomy" id="208324"/>
    <lineage>
        <taxon>Eukaryota</taxon>
        <taxon>Metazoa</taxon>
        <taxon>Chordata</taxon>
        <taxon>Craniata</taxon>
        <taxon>Vertebrata</taxon>
        <taxon>Euteleostomi</taxon>
        <taxon>Actinopterygii</taxon>
        <taxon>Neopterygii</taxon>
        <taxon>Teleostei</taxon>
        <taxon>Neoteleostei</taxon>
        <taxon>Acanthomorphata</taxon>
        <taxon>Ovalentaria</taxon>
        <taxon>Atherinomorphae</taxon>
        <taxon>Cyprinodontiformes</taxon>
        <taxon>Goodeidae</taxon>
        <taxon>Ameca</taxon>
    </lineage>
</organism>
<dbReference type="InterPro" id="IPR036388">
    <property type="entry name" value="WH-like_DNA-bd_sf"/>
</dbReference>
<evidence type="ECO:0000259" key="1">
    <source>
        <dbReference type="PROSITE" id="PS50186"/>
    </source>
</evidence>
<keyword evidence="3" id="KW-1185">Reference proteome</keyword>
<dbReference type="InterPro" id="IPR051832">
    <property type="entry name" value="mTOR-Rac_regulators"/>
</dbReference>
<protein>
    <recommendedName>
        <fullName evidence="1">DEP domain-containing protein</fullName>
    </recommendedName>
</protein>
<reference evidence="2 3" key="1">
    <citation type="submission" date="2021-06" db="EMBL/GenBank/DDBJ databases">
        <authorList>
            <person name="Palmer J.M."/>
        </authorList>
    </citation>
    <scope>NUCLEOTIDE SEQUENCE [LARGE SCALE GENOMIC DNA]</scope>
    <source>
        <strain evidence="2 3">AS_MEX2019</strain>
        <tissue evidence="2">Muscle</tissue>
    </source>
</reference>
<proteinExistence type="predicted"/>